<dbReference type="InterPro" id="IPR001005">
    <property type="entry name" value="SANT/Myb"/>
</dbReference>
<keyword evidence="10" id="KW-1185">Reference proteome</keyword>
<dbReference type="PANTHER" id="PTHR21632:SF4">
    <property type="entry name" value="REGULATORY PROTEIN ZESTE"/>
    <property type="match status" value="1"/>
</dbReference>
<dbReference type="Pfam" id="PF13873">
    <property type="entry name" value="Myb_DNA-bind_5"/>
    <property type="match status" value="1"/>
</dbReference>
<comment type="similarity">
    <text evidence="1">Belongs to the MSANTD3 family.</text>
</comment>
<evidence type="ECO:0000256" key="1">
    <source>
        <dbReference type="ARBA" id="ARBA00007954"/>
    </source>
</evidence>
<evidence type="ECO:0000256" key="5">
    <source>
        <dbReference type="ARBA" id="ARBA00023015"/>
    </source>
</evidence>
<evidence type="ECO:0000256" key="2">
    <source>
        <dbReference type="ARBA" id="ARBA00011764"/>
    </source>
</evidence>
<accession>A0AAV8YDC5</accession>
<protein>
    <recommendedName>
        <fullName evidence="4">Myb/SANT-like DNA-binding domain-containing protein 3</fullName>
    </recommendedName>
    <alternativeName>
        <fullName evidence="3">Regulatory protein zeste</fullName>
    </alternativeName>
</protein>
<keyword evidence="6" id="KW-0804">Transcription</keyword>
<evidence type="ECO:0000256" key="3">
    <source>
        <dbReference type="ARBA" id="ARBA00016807"/>
    </source>
</evidence>
<dbReference type="AlphaFoldDB" id="A0AAV8YDC5"/>
<dbReference type="SMART" id="SM00717">
    <property type="entry name" value="SANT"/>
    <property type="match status" value="1"/>
</dbReference>
<organism evidence="9 10">
    <name type="scientific">Aromia moschata</name>
    <dbReference type="NCBI Taxonomy" id="1265417"/>
    <lineage>
        <taxon>Eukaryota</taxon>
        <taxon>Metazoa</taxon>
        <taxon>Ecdysozoa</taxon>
        <taxon>Arthropoda</taxon>
        <taxon>Hexapoda</taxon>
        <taxon>Insecta</taxon>
        <taxon>Pterygota</taxon>
        <taxon>Neoptera</taxon>
        <taxon>Endopterygota</taxon>
        <taxon>Coleoptera</taxon>
        <taxon>Polyphaga</taxon>
        <taxon>Cucujiformia</taxon>
        <taxon>Chrysomeloidea</taxon>
        <taxon>Cerambycidae</taxon>
        <taxon>Cerambycinae</taxon>
        <taxon>Callichromatini</taxon>
        <taxon>Aromia</taxon>
    </lineage>
</organism>
<reference evidence="9" key="1">
    <citation type="journal article" date="2023" name="Insect Mol. Biol.">
        <title>Genome sequencing provides insights into the evolution of gene families encoding plant cell wall-degrading enzymes in longhorned beetles.</title>
        <authorList>
            <person name="Shin N.R."/>
            <person name="Okamura Y."/>
            <person name="Kirsch R."/>
            <person name="Pauchet Y."/>
        </authorList>
    </citation>
    <scope>NUCLEOTIDE SEQUENCE</scope>
    <source>
        <strain evidence="9">AMC_N1</strain>
    </source>
</reference>
<comment type="caution">
    <text evidence="9">The sequence shown here is derived from an EMBL/GenBank/DDBJ whole genome shotgun (WGS) entry which is preliminary data.</text>
</comment>
<keyword evidence="5" id="KW-0805">Transcription regulation</keyword>
<comment type="function">
    <text evidence="7">Involved in transvection phenomena (= synapsis-dependent gene expression), where the synaptic pairing of chromosomes carrying genes with which zeste interacts influences the expression of these genes. Zeste binds to DNA and stimulates transcription from a nearby promoter.</text>
</comment>
<dbReference type="Gene3D" id="1.10.10.60">
    <property type="entry name" value="Homeodomain-like"/>
    <property type="match status" value="1"/>
</dbReference>
<evidence type="ECO:0000313" key="10">
    <source>
        <dbReference type="Proteomes" id="UP001162162"/>
    </source>
</evidence>
<evidence type="ECO:0000259" key="8">
    <source>
        <dbReference type="SMART" id="SM00717"/>
    </source>
</evidence>
<dbReference type="InterPro" id="IPR028002">
    <property type="entry name" value="Myb_DNA-bind_5"/>
</dbReference>
<dbReference type="PANTHER" id="PTHR21632">
    <property type="entry name" value="REGULATORY PROTEIN ZESTE"/>
    <property type="match status" value="1"/>
</dbReference>
<evidence type="ECO:0000256" key="6">
    <source>
        <dbReference type="ARBA" id="ARBA00023163"/>
    </source>
</evidence>
<evidence type="ECO:0000313" key="9">
    <source>
        <dbReference type="EMBL" id="KAJ8948828.1"/>
    </source>
</evidence>
<feature type="domain" description="Myb-like" evidence="8">
    <location>
        <begin position="37"/>
        <end position="108"/>
    </location>
</feature>
<dbReference type="Proteomes" id="UP001162162">
    <property type="component" value="Unassembled WGS sequence"/>
</dbReference>
<sequence length="159" mass="18208">MSRRVAAPNLVSQLTDWTIINKSAFVILIYKTKSFTRAANFNNEEEALLVSLVNKYKEKIECRKTDMMTNATKMETWKKIANEFNSSSEVSFRDAKILKNKYDNIKKRTKKACRRKVLSLFGTGGGPPEVIGRIGTDRNRRVVNIISSGVRAWFLQLEN</sequence>
<evidence type="ECO:0000256" key="7">
    <source>
        <dbReference type="ARBA" id="ARBA00025466"/>
    </source>
</evidence>
<evidence type="ECO:0000256" key="4">
    <source>
        <dbReference type="ARBA" id="ARBA00021372"/>
    </source>
</evidence>
<comment type="subunit">
    <text evidence="2">Self-associates forming complexes of several hundred monomers.</text>
</comment>
<dbReference type="EMBL" id="JAPWTK010000129">
    <property type="protein sequence ID" value="KAJ8948828.1"/>
    <property type="molecule type" value="Genomic_DNA"/>
</dbReference>
<name>A0AAV8YDC5_9CUCU</name>
<proteinExistence type="inferred from homology"/>
<gene>
    <name evidence="9" type="ORF">NQ318_013480</name>
</gene>